<proteinExistence type="predicted"/>
<dbReference type="InterPro" id="IPR058248">
    <property type="entry name" value="Lxx211020-like"/>
</dbReference>
<dbReference type="PANTHER" id="PTHR36302:SF1">
    <property type="entry name" value="COPPER CHAPERONE PCU(A)C"/>
    <property type="match status" value="1"/>
</dbReference>
<dbReference type="InterPro" id="IPR007410">
    <property type="entry name" value="LpqE-like"/>
</dbReference>
<accession>A0A381N708</accession>
<dbReference type="PANTHER" id="PTHR36302">
    <property type="entry name" value="BLR7088 PROTEIN"/>
    <property type="match status" value="1"/>
</dbReference>
<dbReference type="Gene3D" id="2.60.40.1890">
    <property type="entry name" value="PCu(A)C copper chaperone"/>
    <property type="match status" value="1"/>
</dbReference>
<dbReference type="Pfam" id="PF04314">
    <property type="entry name" value="PCuAC"/>
    <property type="match status" value="1"/>
</dbReference>
<reference evidence="1" key="1">
    <citation type="submission" date="2018-05" db="EMBL/GenBank/DDBJ databases">
        <authorList>
            <person name="Lanie J.A."/>
            <person name="Ng W.-L."/>
            <person name="Kazmierczak K.M."/>
            <person name="Andrzejewski T.M."/>
            <person name="Davidsen T.M."/>
            <person name="Wayne K.J."/>
            <person name="Tettelin H."/>
            <person name="Glass J.I."/>
            <person name="Rusch D."/>
            <person name="Podicherti R."/>
            <person name="Tsui H.-C.T."/>
            <person name="Winkler M.E."/>
        </authorList>
    </citation>
    <scope>NUCLEOTIDE SEQUENCE</scope>
</reference>
<dbReference type="InterPro" id="IPR036182">
    <property type="entry name" value="PCuAC_sf"/>
</dbReference>
<evidence type="ECO:0008006" key="2">
    <source>
        <dbReference type="Google" id="ProtNLM"/>
    </source>
</evidence>
<protein>
    <recommendedName>
        <fullName evidence="2">Copper chaperone PCu(A)C</fullName>
    </recommendedName>
</protein>
<dbReference type="SUPFAM" id="SSF110087">
    <property type="entry name" value="DR1885-like metal-binding protein"/>
    <property type="match status" value="1"/>
</dbReference>
<dbReference type="AlphaFoldDB" id="A0A381N708"/>
<sequence length="190" mass="21391">MVTRLVFHSITTNKNNKENYMFQMKNFIQNVMLISSLLLLSGCTKAVQDPHAEMLQKIHVHGAWVRAVPAVSHISAAYLTLINHGEQEDQLLSVETELAKVVEMHNVKKTDGMMSMFPVPFIPVPARGEQNLKPGSYHIMLINLNQTPRIGEEYKLLLHFKHAGIVKVSAHVKEGQLMKNEMNHGSADSQ</sequence>
<organism evidence="1">
    <name type="scientific">marine metagenome</name>
    <dbReference type="NCBI Taxonomy" id="408172"/>
    <lineage>
        <taxon>unclassified sequences</taxon>
        <taxon>metagenomes</taxon>
        <taxon>ecological metagenomes</taxon>
    </lineage>
</organism>
<name>A0A381N708_9ZZZZ</name>
<dbReference type="EMBL" id="UINC01000168">
    <property type="protein sequence ID" value="SUZ50401.1"/>
    <property type="molecule type" value="Genomic_DNA"/>
</dbReference>
<gene>
    <name evidence="1" type="ORF">METZ01_LOCUS3255</name>
</gene>
<evidence type="ECO:0000313" key="1">
    <source>
        <dbReference type="EMBL" id="SUZ50401.1"/>
    </source>
</evidence>